<name>A0A0C9Z1J8_9AGAM</name>
<protein>
    <submittedName>
        <fullName evidence="1">Uncharacterized protein</fullName>
    </submittedName>
</protein>
<reference evidence="2" key="2">
    <citation type="submission" date="2015-01" db="EMBL/GenBank/DDBJ databases">
        <title>Evolutionary Origins and Diversification of the Mycorrhizal Mutualists.</title>
        <authorList>
            <consortium name="DOE Joint Genome Institute"/>
            <consortium name="Mycorrhizal Genomics Consortium"/>
            <person name="Kohler A."/>
            <person name="Kuo A."/>
            <person name="Nagy L.G."/>
            <person name="Floudas D."/>
            <person name="Copeland A."/>
            <person name="Barry K.W."/>
            <person name="Cichocki N."/>
            <person name="Veneault-Fourrey C."/>
            <person name="LaButti K."/>
            <person name="Lindquist E.A."/>
            <person name="Lipzen A."/>
            <person name="Lundell T."/>
            <person name="Morin E."/>
            <person name="Murat C."/>
            <person name="Riley R."/>
            <person name="Ohm R."/>
            <person name="Sun H."/>
            <person name="Tunlid A."/>
            <person name="Henrissat B."/>
            <person name="Grigoriev I.V."/>
            <person name="Hibbett D.S."/>
            <person name="Martin F."/>
        </authorList>
    </citation>
    <scope>NUCLEOTIDE SEQUENCE [LARGE SCALE GENOMIC DNA]</scope>
    <source>
        <strain evidence="2">441</strain>
    </source>
</reference>
<dbReference type="AlphaFoldDB" id="A0A0C9Z1J8"/>
<evidence type="ECO:0000313" key="2">
    <source>
        <dbReference type="Proteomes" id="UP000054018"/>
    </source>
</evidence>
<dbReference type="EMBL" id="KN833865">
    <property type="protein sequence ID" value="KIK16202.1"/>
    <property type="molecule type" value="Genomic_DNA"/>
</dbReference>
<feature type="non-terminal residue" evidence="1">
    <location>
        <position position="55"/>
    </location>
</feature>
<dbReference type="Proteomes" id="UP000054018">
    <property type="component" value="Unassembled WGS sequence"/>
</dbReference>
<proteinExistence type="predicted"/>
<reference evidence="1 2" key="1">
    <citation type="submission" date="2014-04" db="EMBL/GenBank/DDBJ databases">
        <authorList>
            <consortium name="DOE Joint Genome Institute"/>
            <person name="Kuo A."/>
            <person name="Kohler A."/>
            <person name="Costa M.D."/>
            <person name="Nagy L.G."/>
            <person name="Floudas D."/>
            <person name="Copeland A."/>
            <person name="Barry K.W."/>
            <person name="Cichocki N."/>
            <person name="Veneault-Fourrey C."/>
            <person name="LaButti K."/>
            <person name="Lindquist E.A."/>
            <person name="Lipzen A."/>
            <person name="Lundell T."/>
            <person name="Morin E."/>
            <person name="Murat C."/>
            <person name="Sun H."/>
            <person name="Tunlid A."/>
            <person name="Henrissat B."/>
            <person name="Grigoriev I.V."/>
            <person name="Hibbett D.S."/>
            <person name="Martin F."/>
            <person name="Nordberg H.P."/>
            <person name="Cantor M.N."/>
            <person name="Hua S.X."/>
        </authorList>
    </citation>
    <scope>NUCLEOTIDE SEQUENCE [LARGE SCALE GENOMIC DNA]</scope>
    <source>
        <strain evidence="1 2">441</strain>
    </source>
</reference>
<dbReference type="OrthoDB" id="10004661at2759"/>
<dbReference type="HOGENOM" id="CLU_3038045_0_0_1"/>
<accession>A0A0C9Z1J8</accession>
<gene>
    <name evidence="1" type="ORF">PISMIDRAFT_686608</name>
</gene>
<evidence type="ECO:0000313" key="1">
    <source>
        <dbReference type="EMBL" id="KIK16202.1"/>
    </source>
</evidence>
<sequence length="55" mass="6080">MASGVIRVNHDMVVERDAIYSTIKVPNCSSPLAVSFIQNDKSFLFMHALFALVVP</sequence>
<keyword evidence="2" id="KW-1185">Reference proteome</keyword>
<organism evidence="1 2">
    <name type="scientific">Pisolithus microcarpus 441</name>
    <dbReference type="NCBI Taxonomy" id="765257"/>
    <lineage>
        <taxon>Eukaryota</taxon>
        <taxon>Fungi</taxon>
        <taxon>Dikarya</taxon>
        <taxon>Basidiomycota</taxon>
        <taxon>Agaricomycotina</taxon>
        <taxon>Agaricomycetes</taxon>
        <taxon>Agaricomycetidae</taxon>
        <taxon>Boletales</taxon>
        <taxon>Sclerodermatineae</taxon>
        <taxon>Pisolithaceae</taxon>
        <taxon>Pisolithus</taxon>
    </lineage>
</organism>